<name>A0A9D1NI03_9BACT</name>
<dbReference type="AlphaFoldDB" id="A0A9D1NI03"/>
<proteinExistence type="predicted"/>
<evidence type="ECO:0000313" key="1">
    <source>
        <dbReference type="EMBL" id="HIV03553.1"/>
    </source>
</evidence>
<evidence type="ECO:0000313" key="2">
    <source>
        <dbReference type="Proteomes" id="UP000886812"/>
    </source>
</evidence>
<reference evidence="1" key="1">
    <citation type="submission" date="2020-10" db="EMBL/GenBank/DDBJ databases">
        <authorList>
            <person name="Gilroy R."/>
        </authorList>
    </citation>
    <scope>NUCLEOTIDE SEQUENCE</scope>
    <source>
        <strain evidence="1">10669</strain>
    </source>
</reference>
<reference evidence="1" key="2">
    <citation type="journal article" date="2021" name="PeerJ">
        <title>Extensive microbial diversity within the chicken gut microbiome revealed by metagenomics and culture.</title>
        <authorList>
            <person name="Gilroy R."/>
            <person name="Ravi A."/>
            <person name="Getino M."/>
            <person name="Pursley I."/>
            <person name="Horton D.L."/>
            <person name="Alikhan N.F."/>
            <person name="Baker D."/>
            <person name="Gharbi K."/>
            <person name="Hall N."/>
            <person name="Watson M."/>
            <person name="Adriaenssens E.M."/>
            <person name="Foster-Nyarko E."/>
            <person name="Jarju S."/>
            <person name="Secka A."/>
            <person name="Antonio M."/>
            <person name="Oren A."/>
            <person name="Chaudhuri R.R."/>
            <person name="La Ragione R."/>
            <person name="Hildebrand F."/>
            <person name="Pallen M.J."/>
        </authorList>
    </citation>
    <scope>NUCLEOTIDE SEQUENCE</scope>
    <source>
        <strain evidence="1">10669</strain>
    </source>
</reference>
<comment type="caution">
    <text evidence="1">The sequence shown here is derived from an EMBL/GenBank/DDBJ whole genome shotgun (WGS) entry which is preliminary data.</text>
</comment>
<accession>A0A9D1NI03</accession>
<dbReference type="Proteomes" id="UP000886812">
    <property type="component" value="Unassembled WGS sequence"/>
</dbReference>
<feature type="non-terminal residue" evidence="1">
    <location>
        <position position="1"/>
    </location>
</feature>
<dbReference type="EMBL" id="DVOG01000007">
    <property type="protein sequence ID" value="HIV03553.1"/>
    <property type="molecule type" value="Genomic_DNA"/>
</dbReference>
<organism evidence="1 2">
    <name type="scientific">Candidatus Spyradosoma merdigallinarum</name>
    <dbReference type="NCBI Taxonomy" id="2840950"/>
    <lineage>
        <taxon>Bacteria</taxon>
        <taxon>Pseudomonadati</taxon>
        <taxon>Verrucomicrobiota</taxon>
        <taxon>Opitutia</taxon>
        <taxon>Opitutia incertae sedis</taxon>
        <taxon>Candidatus Spyradosoma</taxon>
    </lineage>
</organism>
<gene>
    <name evidence="1" type="ORF">IAC75_00145</name>
</gene>
<sequence>AAFFAAAPLAAAGTPPADAVATEKFSTARTEYFVVSAETPEAANRVAALARETENYFLRTPKLWKKLLPPTGTRVEIELFSRDGVFSAGRNANGRVVVYVSENPDPDGNAERALRRCLAGALMRQMLVSSGARDCAVPAWMEAAVAEESRVGNVPGRRIFLRKRSEKTPPVRLLTLLDAPAEKFEADEAFRLGAVWLLRSVPGVSVFFDTKKTAEQKVAAAFPRLAVKGKLDADAAELFWAARYFSAVAGAPAGVDLPAESRKFFDEALLFPAERNGEDVRLLAGDLVAFRTDAKMRELVAERFAAFVARFRSVNPVWHNAFAEYGVFLEMFGNPDVPDETLAAQWEKAVFARAQALALETDVRAALGEAEARERGE</sequence>
<protein>
    <submittedName>
        <fullName evidence="1">Uncharacterized protein</fullName>
    </submittedName>
</protein>